<dbReference type="EMBL" id="AQFT01000120">
    <property type="protein sequence ID" value="EMZ22598.1"/>
    <property type="molecule type" value="Genomic_DNA"/>
</dbReference>
<dbReference type="HOGENOM" id="CLU_1178783_0_0_9"/>
<keyword evidence="1" id="KW-0812">Transmembrane</keyword>
<name>N2A827_9FIRM</name>
<evidence type="ECO:0000313" key="3">
    <source>
        <dbReference type="EMBL" id="EMZ22598.1"/>
    </source>
</evidence>
<organism evidence="3 4">
    <name type="scientific">Eubacterium plexicaudatum ASF492</name>
    <dbReference type="NCBI Taxonomy" id="1235802"/>
    <lineage>
        <taxon>Bacteria</taxon>
        <taxon>Bacillati</taxon>
        <taxon>Bacillota</taxon>
        <taxon>Clostridia</taxon>
        <taxon>Eubacteriales</taxon>
        <taxon>Eubacteriaceae</taxon>
        <taxon>Eubacterium</taxon>
    </lineage>
</organism>
<dbReference type="STRING" id="1235802.C823_03979"/>
<accession>N2A827</accession>
<evidence type="ECO:0000259" key="2">
    <source>
        <dbReference type="Pfam" id="PF13240"/>
    </source>
</evidence>
<feature type="domain" description="Zinc-ribbon" evidence="2">
    <location>
        <begin position="2"/>
        <end position="22"/>
    </location>
</feature>
<keyword evidence="1" id="KW-1133">Transmembrane helix</keyword>
<protein>
    <recommendedName>
        <fullName evidence="2">Zinc-ribbon domain-containing protein</fullName>
    </recommendedName>
</protein>
<sequence>MFCKNCGSAVKDGIRFCPKCGNATAGNESRNGGASGSGGEFGFAWEGNGRESFGYTGTGNAVGTPGAGAVQKKANGGKKMLVIIAAVAVVAAVLFAVWRHNANKKYSIVGEWVSAGSVDMGLLIDAILEENDISGLWAETFRTALGSWYGVTDNLAFVFYDRGEFGITLGGVGVSVLDTTYELMPNGKLNMNFGFNGILKQIPIKGLSFNVKCKVGKDTMTMEMFGSKFEFQRKN</sequence>
<keyword evidence="4" id="KW-1185">Reference proteome</keyword>
<dbReference type="AlphaFoldDB" id="N2A827"/>
<dbReference type="Proteomes" id="UP000012589">
    <property type="component" value="Unassembled WGS sequence"/>
</dbReference>
<keyword evidence="1" id="KW-0472">Membrane</keyword>
<proteinExistence type="predicted"/>
<gene>
    <name evidence="3" type="ORF">C823_03979</name>
</gene>
<reference evidence="3 4" key="1">
    <citation type="journal article" date="2014" name="Genome Announc.">
        <title>Draft genome sequences of the altered schaedler flora, a defined bacterial community from gnotobiotic mice.</title>
        <authorList>
            <person name="Wannemuehler M.J."/>
            <person name="Overstreet A.M."/>
            <person name="Ward D.V."/>
            <person name="Phillips G.J."/>
        </authorList>
    </citation>
    <scope>NUCLEOTIDE SEQUENCE [LARGE SCALE GENOMIC DNA]</scope>
    <source>
        <strain evidence="3 4">ASF492</strain>
    </source>
</reference>
<dbReference type="Pfam" id="PF13240">
    <property type="entry name" value="Zn_Ribbon_1"/>
    <property type="match status" value="1"/>
</dbReference>
<dbReference type="OrthoDB" id="5181884at2"/>
<feature type="transmembrane region" description="Helical" evidence="1">
    <location>
        <begin position="80"/>
        <end position="98"/>
    </location>
</feature>
<dbReference type="InterPro" id="IPR026870">
    <property type="entry name" value="Zinc_ribbon_dom"/>
</dbReference>
<evidence type="ECO:0000313" key="4">
    <source>
        <dbReference type="Proteomes" id="UP000012589"/>
    </source>
</evidence>
<dbReference type="PATRIC" id="fig|1235802.3.peg.4209"/>
<evidence type="ECO:0000256" key="1">
    <source>
        <dbReference type="SAM" id="Phobius"/>
    </source>
</evidence>
<comment type="caution">
    <text evidence="3">The sequence shown here is derived from an EMBL/GenBank/DDBJ whole genome shotgun (WGS) entry which is preliminary data.</text>
</comment>